<keyword evidence="7" id="KW-0406">Ion transport</keyword>
<organism evidence="12 13">
    <name type="scientific">Nocardioides dubius</name>
    <dbReference type="NCBI Taxonomy" id="317019"/>
    <lineage>
        <taxon>Bacteria</taxon>
        <taxon>Bacillati</taxon>
        <taxon>Actinomycetota</taxon>
        <taxon>Actinomycetes</taxon>
        <taxon>Propionibacteriales</taxon>
        <taxon>Nocardioidaceae</taxon>
        <taxon>Nocardioides</taxon>
    </lineage>
</organism>
<feature type="transmembrane region" description="Helical" evidence="10">
    <location>
        <begin position="302"/>
        <end position="327"/>
    </location>
</feature>
<evidence type="ECO:0000259" key="11">
    <source>
        <dbReference type="Pfam" id="PF00999"/>
    </source>
</evidence>
<dbReference type="RefSeq" id="WP_343990891.1">
    <property type="nucleotide sequence ID" value="NZ_BAAALG010000002.1"/>
</dbReference>
<dbReference type="InterPro" id="IPR018422">
    <property type="entry name" value="Cation/H_exchanger_CPA1"/>
</dbReference>
<evidence type="ECO:0000313" key="12">
    <source>
        <dbReference type="EMBL" id="GAA1092490.1"/>
    </source>
</evidence>
<feature type="transmembrane region" description="Helical" evidence="10">
    <location>
        <begin position="390"/>
        <end position="408"/>
    </location>
</feature>
<dbReference type="Gene3D" id="6.10.140.1330">
    <property type="match status" value="1"/>
</dbReference>
<evidence type="ECO:0000256" key="10">
    <source>
        <dbReference type="SAM" id="Phobius"/>
    </source>
</evidence>
<feature type="domain" description="Cation/H+ exchanger transmembrane" evidence="11">
    <location>
        <begin position="14"/>
        <end position="443"/>
    </location>
</feature>
<evidence type="ECO:0000256" key="4">
    <source>
        <dbReference type="ARBA" id="ARBA00022692"/>
    </source>
</evidence>
<feature type="transmembrane region" description="Helical" evidence="10">
    <location>
        <begin position="87"/>
        <end position="108"/>
    </location>
</feature>
<evidence type="ECO:0000256" key="5">
    <source>
        <dbReference type="ARBA" id="ARBA00022989"/>
    </source>
</evidence>
<evidence type="ECO:0000256" key="7">
    <source>
        <dbReference type="ARBA" id="ARBA00023065"/>
    </source>
</evidence>
<evidence type="ECO:0000256" key="8">
    <source>
        <dbReference type="ARBA" id="ARBA00023136"/>
    </source>
</evidence>
<keyword evidence="5 10" id="KW-1133">Transmembrane helix</keyword>
<evidence type="ECO:0000256" key="2">
    <source>
        <dbReference type="ARBA" id="ARBA00022448"/>
    </source>
</evidence>
<keyword evidence="4 10" id="KW-0812">Transmembrane</keyword>
<sequence length="570" mass="61226">MLHEYLYIAGGGLLIAIVAAAFSRRTGVAAPLLLIGFGCAASFLPGMPDIQIEPELILSGVLPPLLYASAVRLPVLDLRRNLGLITWLAMVIVVVGALGVGYVVHLLFGVPLPLAIALGAVVSPTDAVAATAIGKRLGLPPRVMTVLEGESLVNDASALVVLRTALVAASAGTFSMGEATASFAWAVAGAVLVGLVVGWVNVLVRQRLADPVLNTSISFAVPFLAFIPAEEVHASGVLAVVVAGVITGHQSGKRFSARDRQVERTNWATINFLLEQAVFLLMGYELPSLIEQARGESSDARIATMVLVVFGLLGVLRFIGVAGPLLMDRRRRPHRAKRMRSRIAAVEERLEDLSPATTQELDRLSIARHRIARHSADVDFAMREPLTGRAGLVLAWAGMRGVVTLAAVQTLPLDAENRATLVVVAVLVAVATLVVFGLTLPFLIHALALESVSPEDERDEFFGLMKQLAAATTEQLGPMEQLEVDGTPLEPELVESLKQRFLPILLGHIQSLRQTKPGLRERSLLIQHLYLDTMRDMLMQERSIGAYSSAAYARAEALLDREEQRLNAGI</sequence>
<dbReference type="EMBL" id="BAAALG010000002">
    <property type="protein sequence ID" value="GAA1092490.1"/>
    <property type="molecule type" value="Genomic_DNA"/>
</dbReference>
<evidence type="ECO:0000256" key="9">
    <source>
        <dbReference type="ARBA" id="ARBA00023201"/>
    </source>
</evidence>
<feature type="transmembrane region" description="Helical" evidence="10">
    <location>
        <begin position="27"/>
        <end position="44"/>
    </location>
</feature>
<keyword evidence="9" id="KW-0739">Sodium transport</keyword>
<keyword evidence="13" id="KW-1185">Reference proteome</keyword>
<evidence type="ECO:0000256" key="1">
    <source>
        <dbReference type="ARBA" id="ARBA00004651"/>
    </source>
</evidence>
<keyword evidence="3" id="KW-1003">Cell membrane</keyword>
<feature type="transmembrane region" description="Helical" evidence="10">
    <location>
        <begin position="420"/>
        <end position="444"/>
    </location>
</feature>
<dbReference type="Pfam" id="PF00999">
    <property type="entry name" value="Na_H_Exchanger"/>
    <property type="match status" value="1"/>
</dbReference>
<dbReference type="InterPro" id="IPR006153">
    <property type="entry name" value="Cation/H_exchanger_TM"/>
</dbReference>
<name>A0ABN1TP14_9ACTN</name>
<feature type="transmembrane region" description="Helical" evidence="10">
    <location>
        <begin position="183"/>
        <end position="204"/>
    </location>
</feature>
<dbReference type="PANTHER" id="PTHR10110:SF86">
    <property type="entry name" value="SODIUM_HYDROGEN EXCHANGER 7"/>
    <property type="match status" value="1"/>
</dbReference>
<dbReference type="Proteomes" id="UP001501581">
    <property type="component" value="Unassembled WGS sequence"/>
</dbReference>
<evidence type="ECO:0000256" key="3">
    <source>
        <dbReference type="ARBA" id="ARBA00022475"/>
    </source>
</evidence>
<proteinExistence type="predicted"/>
<dbReference type="PANTHER" id="PTHR10110">
    <property type="entry name" value="SODIUM/HYDROGEN EXCHANGER"/>
    <property type="match status" value="1"/>
</dbReference>
<feature type="transmembrane region" description="Helical" evidence="10">
    <location>
        <begin position="56"/>
        <end position="75"/>
    </location>
</feature>
<feature type="transmembrane region" description="Helical" evidence="10">
    <location>
        <begin position="6"/>
        <end position="22"/>
    </location>
</feature>
<accession>A0ABN1TP14</accession>
<keyword evidence="6" id="KW-0915">Sodium</keyword>
<keyword evidence="2" id="KW-0813">Transport</keyword>
<keyword evidence="8 10" id="KW-0472">Membrane</keyword>
<evidence type="ECO:0000313" key="13">
    <source>
        <dbReference type="Proteomes" id="UP001501581"/>
    </source>
</evidence>
<reference evidence="12 13" key="1">
    <citation type="journal article" date="2019" name="Int. J. Syst. Evol. Microbiol.">
        <title>The Global Catalogue of Microorganisms (GCM) 10K type strain sequencing project: providing services to taxonomists for standard genome sequencing and annotation.</title>
        <authorList>
            <consortium name="The Broad Institute Genomics Platform"/>
            <consortium name="The Broad Institute Genome Sequencing Center for Infectious Disease"/>
            <person name="Wu L."/>
            <person name="Ma J."/>
        </authorList>
    </citation>
    <scope>NUCLEOTIDE SEQUENCE [LARGE SCALE GENOMIC DNA]</scope>
    <source>
        <strain evidence="12 13">JCM 13008</strain>
    </source>
</reference>
<comment type="caution">
    <text evidence="12">The sequence shown here is derived from an EMBL/GenBank/DDBJ whole genome shotgun (WGS) entry which is preliminary data.</text>
</comment>
<evidence type="ECO:0000256" key="6">
    <source>
        <dbReference type="ARBA" id="ARBA00023053"/>
    </source>
</evidence>
<gene>
    <name evidence="12" type="ORF">GCM10009668_04380</name>
</gene>
<feature type="transmembrane region" description="Helical" evidence="10">
    <location>
        <begin position="270"/>
        <end position="290"/>
    </location>
</feature>
<comment type="subcellular location">
    <subcellularLocation>
        <location evidence="1">Cell membrane</location>
        <topology evidence="1">Multi-pass membrane protein</topology>
    </subcellularLocation>
</comment>
<protein>
    <submittedName>
        <fullName evidence="12">Sodium:proton antiporter</fullName>
    </submittedName>
</protein>